<feature type="transmembrane region" description="Helical" evidence="1">
    <location>
        <begin position="47"/>
        <end position="66"/>
    </location>
</feature>
<proteinExistence type="predicted"/>
<gene>
    <name evidence="3" type="ORF">FEM33_11450</name>
</gene>
<feature type="transmembrane region" description="Helical" evidence="1">
    <location>
        <begin position="12"/>
        <end position="32"/>
    </location>
</feature>
<keyword evidence="1" id="KW-0812">Transmembrane</keyword>
<feature type="transmembrane region" description="Helical" evidence="1">
    <location>
        <begin position="78"/>
        <end position="97"/>
    </location>
</feature>
<dbReference type="SUPFAM" id="SSF55874">
    <property type="entry name" value="ATPase domain of HSP90 chaperone/DNA topoisomerase II/histidine kinase"/>
    <property type="match status" value="1"/>
</dbReference>
<dbReference type="InterPro" id="IPR036890">
    <property type="entry name" value="HATPase_C_sf"/>
</dbReference>
<dbReference type="GO" id="GO:0000155">
    <property type="term" value="F:phosphorelay sensor kinase activity"/>
    <property type="evidence" value="ECO:0007669"/>
    <property type="project" value="InterPro"/>
</dbReference>
<keyword evidence="4" id="KW-1185">Reference proteome</keyword>
<dbReference type="GO" id="GO:0016020">
    <property type="term" value="C:membrane"/>
    <property type="evidence" value="ECO:0007669"/>
    <property type="project" value="InterPro"/>
</dbReference>
<evidence type="ECO:0000259" key="2">
    <source>
        <dbReference type="Pfam" id="PF06580"/>
    </source>
</evidence>
<keyword evidence="1" id="KW-0472">Membrane</keyword>
<dbReference type="Proteomes" id="UP000323994">
    <property type="component" value="Unassembled WGS sequence"/>
</dbReference>
<name>A0A5M8QTM7_9BACT</name>
<accession>A0A5M8QTM7</accession>
<protein>
    <recommendedName>
        <fullName evidence="2">Signal transduction histidine kinase internal region domain-containing protein</fullName>
    </recommendedName>
</protein>
<reference evidence="3 4" key="1">
    <citation type="submission" date="2019-05" db="EMBL/GenBank/DDBJ databases">
        <authorList>
            <person name="Qu J.-H."/>
        </authorList>
    </citation>
    <scope>NUCLEOTIDE SEQUENCE [LARGE SCALE GENOMIC DNA]</scope>
    <source>
        <strain evidence="3 4">NS28</strain>
    </source>
</reference>
<feature type="transmembrane region" description="Helical" evidence="1">
    <location>
        <begin position="144"/>
        <end position="162"/>
    </location>
</feature>
<evidence type="ECO:0000313" key="4">
    <source>
        <dbReference type="Proteomes" id="UP000323994"/>
    </source>
</evidence>
<dbReference type="PANTHER" id="PTHR34220:SF7">
    <property type="entry name" value="SENSOR HISTIDINE KINASE YPDA"/>
    <property type="match status" value="1"/>
</dbReference>
<feature type="domain" description="Signal transduction histidine kinase internal region" evidence="2">
    <location>
        <begin position="183"/>
        <end position="260"/>
    </location>
</feature>
<keyword evidence="1" id="KW-1133">Transmembrane helix</keyword>
<dbReference type="PANTHER" id="PTHR34220">
    <property type="entry name" value="SENSOR HISTIDINE KINASE YPDA"/>
    <property type="match status" value="1"/>
</dbReference>
<evidence type="ECO:0000256" key="1">
    <source>
        <dbReference type="SAM" id="Phobius"/>
    </source>
</evidence>
<dbReference type="EMBL" id="VBSN01000035">
    <property type="protein sequence ID" value="KAA6439625.1"/>
    <property type="molecule type" value="Genomic_DNA"/>
</dbReference>
<dbReference type="Pfam" id="PF06580">
    <property type="entry name" value="His_kinase"/>
    <property type="match status" value="1"/>
</dbReference>
<organism evidence="3 4">
    <name type="scientific">Dyadobacter flavalbus</name>
    <dbReference type="NCBI Taxonomy" id="2579942"/>
    <lineage>
        <taxon>Bacteria</taxon>
        <taxon>Pseudomonadati</taxon>
        <taxon>Bacteroidota</taxon>
        <taxon>Cytophagia</taxon>
        <taxon>Cytophagales</taxon>
        <taxon>Spirosomataceae</taxon>
        <taxon>Dyadobacter</taxon>
    </lineage>
</organism>
<evidence type="ECO:0000313" key="3">
    <source>
        <dbReference type="EMBL" id="KAA6439625.1"/>
    </source>
</evidence>
<comment type="caution">
    <text evidence="3">The sequence shown here is derived from an EMBL/GenBank/DDBJ whole genome shotgun (WGS) entry which is preliminary data.</text>
</comment>
<dbReference type="InterPro" id="IPR050640">
    <property type="entry name" value="Bact_2-comp_sensor_kinase"/>
</dbReference>
<dbReference type="InterPro" id="IPR010559">
    <property type="entry name" value="Sig_transdc_His_kin_internal"/>
</dbReference>
<dbReference type="AlphaFoldDB" id="A0A5M8QTM7"/>
<sequence length="375" mass="43865">MCGSDMFQTKKLWIFHLLGWLLFISLPLTILSRERDPELEFTLLSSGYFWLFFLIYFLLFYLNLWILIPQFFLKQKHILYTGFFFIGITAVFFSQPFENLIFQRFHHQQQIPQTNRFPEPPPVNFHPEFPPPPSPERTAPAVDFVSLVLFFIVWIVSMAIKISEQWRLSEKKVIMSEADKAQAELSFFKAQINPHFLFNTLNNIYSLAVSQSEHTAPSILKLSGMMRYITEEATENDVPLEDEITCLENYIDLQKLRMNAKTSVEFTFTGNGHQTRIAPLILMTFVENAFKYGISNHHESTIVIRVEQTPRTVSLFCRNTIFDLNKENNRIGVGIANTRKRLDFLYPQRHELHIENDGKVFTVNLKLTSDEVHSH</sequence>